<feature type="binding site" evidence="3">
    <location>
        <begin position="146"/>
        <end position="148"/>
    </location>
    <ligand>
        <name>D-glyceraldehyde 3-phosphate</name>
        <dbReference type="ChEBI" id="CHEBI:59776"/>
    </ligand>
</feature>
<dbReference type="GO" id="GO:0016620">
    <property type="term" value="F:oxidoreductase activity, acting on the aldehyde or oxo group of donors, NAD or NADP as acceptor"/>
    <property type="evidence" value="ECO:0007669"/>
    <property type="project" value="InterPro"/>
</dbReference>
<name>A0A1F5T5E1_9BACT</name>
<feature type="binding site" evidence="3">
    <location>
        <position position="177"/>
    </location>
    <ligand>
        <name>D-glyceraldehyde 3-phosphate</name>
        <dbReference type="ChEBI" id="CHEBI:59776"/>
    </ligand>
</feature>
<evidence type="ECO:0000256" key="3">
    <source>
        <dbReference type="PIRSR" id="PIRSR000149-2"/>
    </source>
</evidence>
<feature type="binding site" evidence="4">
    <location>
        <position position="36"/>
    </location>
    <ligand>
        <name>NAD(+)</name>
        <dbReference type="ChEBI" id="CHEBI:57540"/>
    </ligand>
</feature>
<keyword evidence="4" id="KW-0547">Nucleotide-binding</keyword>
<comment type="caution">
    <text evidence="8">The sequence shown here is derived from an EMBL/GenBank/DDBJ whole genome shotgun (WGS) entry which is preliminary data.</text>
</comment>
<dbReference type="Gene3D" id="3.40.50.720">
    <property type="entry name" value="NAD(P)-binding Rossmann-like Domain"/>
    <property type="match status" value="1"/>
</dbReference>
<dbReference type="SUPFAM" id="SSF55347">
    <property type="entry name" value="Glyceraldehyde-3-phosphate dehydrogenase-like, C-terminal domain"/>
    <property type="match status" value="1"/>
</dbReference>
<dbReference type="SUPFAM" id="SSF51735">
    <property type="entry name" value="NAD(P)-binding Rossmann-fold domains"/>
    <property type="match status" value="1"/>
</dbReference>
<evidence type="ECO:0000313" key="9">
    <source>
        <dbReference type="Proteomes" id="UP000178656"/>
    </source>
</evidence>
<evidence type="ECO:0000256" key="2">
    <source>
        <dbReference type="PIRSR" id="PIRSR000149-1"/>
    </source>
</evidence>
<feature type="binding site" evidence="3">
    <location>
        <position position="229"/>
    </location>
    <ligand>
        <name>D-glyceraldehyde 3-phosphate</name>
        <dbReference type="ChEBI" id="CHEBI:59776"/>
    </ligand>
</feature>
<organism evidence="8 9">
    <name type="scientific">Candidatus Falkowbacteria bacterium RIFOXYC2_FULL_48_21</name>
    <dbReference type="NCBI Taxonomy" id="1798005"/>
    <lineage>
        <taxon>Bacteria</taxon>
        <taxon>Candidatus Falkowiibacteriota</taxon>
    </lineage>
</organism>
<dbReference type="InterPro" id="IPR036291">
    <property type="entry name" value="NAD(P)-bd_dom_sf"/>
</dbReference>
<dbReference type="InterPro" id="IPR020829">
    <property type="entry name" value="GlycerAld_3-P_DH_cat"/>
</dbReference>
<keyword evidence="1" id="KW-0560">Oxidoreductase</keyword>
<dbReference type="EMBL" id="MFGM01000080">
    <property type="protein sequence ID" value="OGF34185.1"/>
    <property type="molecule type" value="Genomic_DNA"/>
</dbReference>
<dbReference type="Pfam" id="PF00044">
    <property type="entry name" value="Gp_dh_N"/>
    <property type="match status" value="1"/>
</dbReference>
<proteinExistence type="inferred from homology"/>
<dbReference type="GO" id="GO:0051287">
    <property type="term" value="F:NAD binding"/>
    <property type="evidence" value="ECO:0007669"/>
    <property type="project" value="InterPro"/>
</dbReference>
<feature type="site" description="Activates thiol group during catalysis" evidence="5">
    <location>
        <position position="174"/>
    </location>
</feature>
<gene>
    <name evidence="8" type="ORF">A2482_03670</name>
</gene>
<dbReference type="CDD" id="cd05214">
    <property type="entry name" value="GAPDH_I_N"/>
    <property type="match status" value="1"/>
</dbReference>
<feature type="binding site" evidence="4">
    <location>
        <position position="315"/>
    </location>
    <ligand>
        <name>NAD(+)</name>
        <dbReference type="ChEBI" id="CHEBI:57540"/>
    </ligand>
</feature>
<dbReference type="FunFam" id="3.40.50.720:FF:000001">
    <property type="entry name" value="Glyceraldehyde-3-phosphate dehydrogenase"/>
    <property type="match status" value="1"/>
</dbReference>
<feature type="domain" description="Glyceraldehyde 3-phosphate dehydrogenase NAD(P) binding" evidence="7">
    <location>
        <begin position="2"/>
        <end position="147"/>
    </location>
</feature>
<protein>
    <recommendedName>
        <fullName evidence="7">Glyceraldehyde 3-phosphate dehydrogenase NAD(P) binding domain-containing protein</fullName>
    </recommendedName>
</protein>
<accession>A0A1F5T5E1</accession>
<dbReference type="PRINTS" id="PR00078">
    <property type="entry name" value="G3PDHDRGNASE"/>
</dbReference>
<dbReference type="InterPro" id="IPR020828">
    <property type="entry name" value="GlycerAld_3-P_DH_NAD(P)-bd"/>
</dbReference>
<keyword evidence="4" id="KW-0520">NAD</keyword>
<feature type="binding site" evidence="4">
    <location>
        <position position="116"/>
    </location>
    <ligand>
        <name>NAD(+)</name>
        <dbReference type="ChEBI" id="CHEBI:57540"/>
    </ligand>
</feature>
<dbReference type="AlphaFoldDB" id="A0A1F5T5E1"/>
<dbReference type="PIRSF" id="PIRSF000149">
    <property type="entry name" value="GAP_DH"/>
    <property type="match status" value="1"/>
</dbReference>
<dbReference type="Proteomes" id="UP000178656">
    <property type="component" value="Unassembled WGS sequence"/>
</dbReference>
<dbReference type="InterPro" id="IPR020831">
    <property type="entry name" value="GlycerAld/Erythrose_P_DH"/>
</dbReference>
<dbReference type="SMART" id="SM00846">
    <property type="entry name" value="Gp_dh_N"/>
    <property type="match status" value="1"/>
</dbReference>
<dbReference type="PANTHER" id="PTHR43148">
    <property type="entry name" value="GLYCERALDEHYDE-3-PHOSPHATE DEHYDROGENASE 2"/>
    <property type="match status" value="1"/>
</dbReference>
<sequence length="332" mass="36369">MIRVAINGFGRIGQMIFRLMLTRDEFPDMELVAINDLAAVRDLARRMQRDSVYGSLGLDAQAILGTGIRMCAEKDPAALPWRELNVDLVFDATGRFTTQADLGKHIDAGAKKVMLTAPTKDPNIPMVVRCVNDELVKGAPIVSNASCTTNCVAPVCYILHKAYGIKWGHLVTVHAVTNSQMLFDGFGAKDPRGARGCMDSIIPASTGAAKAVGVVIPDLKGRIDGFAARVPVKTGSYAFLDLDLRAQVKDVADVNAMIRRGIDLYQMFDMVEYTEDDQFVSHDVSGMTFGSVVSGDLTKVAKDGENVKIHCWYDNEMGYTYQMLQVAKKMFE</sequence>
<feature type="active site" description="Nucleophile" evidence="2">
    <location>
        <position position="147"/>
    </location>
</feature>
<feature type="binding site" evidence="4">
    <location>
        <begin position="11"/>
        <end position="12"/>
    </location>
    <ligand>
        <name>NAD(+)</name>
        <dbReference type="ChEBI" id="CHEBI:57540"/>
    </ligand>
</feature>
<reference evidence="8 9" key="1">
    <citation type="journal article" date="2016" name="Nat. Commun.">
        <title>Thousands of microbial genomes shed light on interconnected biogeochemical processes in an aquifer system.</title>
        <authorList>
            <person name="Anantharaman K."/>
            <person name="Brown C.T."/>
            <person name="Hug L.A."/>
            <person name="Sharon I."/>
            <person name="Castelle C.J."/>
            <person name="Probst A.J."/>
            <person name="Thomas B.C."/>
            <person name="Singh A."/>
            <person name="Wilkins M.J."/>
            <person name="Karaoz U."/>
            <person name="Brodie E.L."/>
            <person name="Williams K.H."/>
            <person name="Hubbard S.S."/>
            <person name="Banfield J.F."/>
        </authorList>
    </citation>
    <scope>NUCLEOTIDE SEQUENCE [LARGE SCALE GENOMIC DNA]</scope>
</reference>
<comment type="similarity">
    <text evidence="6">Belongs to the glyceraldehyde-3-phosphate dehydrogenase family.</text>
</comment>
<feature type="binding site" evidence="3">
    <location>
        <begin position="206"/>
        <end position="207"/>
    </location>
    <ligand>
        <name>D-glyceraldehyde 3-phosphate</name>
        <dbReference type="ChEBI" id="CHEBI:59776"/>
    </ligand>
</feature>
<dbReference type="Gene3D" id="3.30.360.10">
    <property type="entry name" value="Dihydrodipicolinate Reductase, domain 2"/>
    <property type="match status" value="1"/>
</dbReference>
<evidence type="ECO:0000259" key="7">
    <source>
        <dbReference type="SMART" id="SM00846"/>
    </source>
</evidence>
<dbReference type="Pfam" id="PF02800">
    <property type="entry name" value="Gp_dh_C"/>
    <property type="match status" value="1"/>
</dbReference>
<evidence type="ECO:0000256" key="6">
    <source>
        <dbReference type="RuleBase" id="RU000397"/>
    </source>
</evidence>
<evidence type="ECO:0000256" key="5">
    <source>
        <dbReference type="PIRSR" id="PIRSR000149-4"/>
    </source>
</evidence>
<evidence type="ECO:0000313" key="8">
    <source>
        <dbReference type="EMBL" id="OGF34185.1"/>
    </source>
</evidence>
<evidence type="ECO:0000256" key="4">
    <source>
        <dbReference type="PIRSR" id="PIRSR000149-3"/>
    </source>
</evidence>
<evidence type="ECO:0000256" key="1">
    <source>
        <dbReference type="ARBA" id="ARBA00023002"/>
    </source>
</evidence>